<dbReference type="PANTHER" id="PTHR34984">
    <property type="entry name" value="CARBON STORAGE REGULATOR"/>
    <property type="match status" value="1"/>
</dbReference>
<dbReference type="PANTHER" id="PTHR34984:SF1">
    <property type="entry name" value="CARBON STORAGE REGULATOR"/>
    <property type="match status" value="1"/>
</dbReference>
<keyword evidence="5" id="KW-1005">Bacterial flagellum biogenesis</keyword>
<reference evidence="7" key="1">
    <citation type="submission" date="2019-08" db="EMBL/GenBank/DDBJ databases">
        <title>Limnoglobus roseus gen. nov., sp. nov., a novel freshwater planctomycete with a giant genome from the family Gemmataceae.</title>
        <authorList>
            <person name="Kulichevskaya I.S."/>
            <person name="Naumoff D.G."/>
            <person name="Miroshnikov K."/>
            <person name="Ivanova A."/>
            <person name="Philippov D.A."/>
            <person name="Hakobyan A."/>
            <person name="Rijpstra I.C."/>
            <person name="Sinninghe Damste J.S."/>
            <person name="Liesack W."/>
            <person name="Dedysh S.N."/>
        </authorList>
    </citation>
    <scope>NUCLEOTIDE SEQUENCE [LARGE SCALE GENOMIC DNA]</scope>
    <source>
        <strain evidence="7">PX52</strain>
    </source>
</reference>
<dbReference type="GO" id="GO:1902208">
    <property type="term" value="P:regulation of bacterial-type flagellum assembly"/>
    <property type="evidence" value="ECO:0007669"/>
    <property type="project" value="UniProtKB-UniRule"/>
</dbReference>
<dbReference type="GO" id="GO:0045947">
    <property type="term" value="P:negative regulation of translational initiation"/>
    <property type="evidence" value="ECO:0007669"/>
    <property type="project" value="UniProtKB-UniRule"/>
</dbReference>
<dbReference type="GO" id="GO:0005829">
    <property type="term" value="C:cytosol"/>
    <property type="evidence" value="ECO:0007669"/>
    <property type="project" value="TreeGrafter"/>
</dbReference>
<dbReference type="InterPro" id="IPR003751">
    <property type="entry name" value="CsrA"/>
</dbReference>
<dbReference type="KEGG" id="lrs:PX52LOC_01903"/>
<accession>A0A5C1AD69</accession>
<dbReference type="NCBIfam" id="NF002469">
    <property type="entry name" value="PRK01712.1"/>
    <property type="match status" value="1"/>
</dbReference>
<keyword evidence="2 5" id="KW-0678">Repressor</keyword>
<proteinExistence type="inferred from homology"/>
<dbReference type="SUPFAM" id="SSF117130">
    <property type="entry name" value="CsrA-like"/>
    <property type="match status" value="1"/>
</dbReference>
<dbReference type="InterPro" id="IPR036107">
    <property type="entry name" value="CsrA_sf"/>
</dbReference>
<sequence length="64" mass="7088">MLVLSRKAGESIIIDGNIRVTVSLIQGDRVKIGIEAPKHIKVNREEVAARIEAESDTQLEFACR</sequence>
<comment type="subcellular location">
    <subcellularLocation>
        <location evidence="5">Cytoplasm</location>
    </subcellularLocation>
</comment>
<evidence type="ECO:0000256" key="5">
    <source>
        <dbReference type="HAMAP-Rule" id="MF_00167"/>
    </source>
</evidence>
<evidence type="ECO:0000313" key="7">
    <source>
        <dbReference type="Proteomes" id="UP000324974"/>
    </source>
</evidence>
<dbReference type="EMBL" id="CP042425">
    <property type="protein sequence ID" value="QEL14998.1"/>
    <property type="molecule type" value="Genomic_DNA"/>
</dbReference>
<evidence type="ECO:0000256" key="2">
    <source>
        <dbReference type="ARBA" id="ARBA00022491"/>
    </source>
</evidence>
<dbReference type="OrthoDB" id="289081at2"/>
<keyword evidence="4 5" id="KW-0694">RNA-binding</keyword>
<comment type="subunit">
    <text evidence="5">Homodimer; the beta-strands of each monomer intercalate to form a hydrophobic core, while the alpha-helices form wings that extend away from the core.</text>
</comment>
<dbReference type="Proteomes" id="UP000324974">
    <property type="component" value="Chromosome"/>
</dbReference>
<evidence type="ECO:0000256" key="4">
    <source>
        <dbReference type="ARBA" id="ARBA00022884"/>
    </source>
</evidence>
<organism evidence="6 7">
    <name type="scientific">Limnoglobus roseus</name>
    <dbReference type="NCBI Taxonomy" id="2598579"/>
    <lineage>
        <taxon>Bacteria</taxon>
        <taxon>Pseudomonadati</taxon>
        <taxon>Planctomycetota</taxon>
        <taxon>Planctomycetia</taxon>
        <taxon>Gemmatales</taxon>
        <taxon>Gemmataceae</taxon>
        <taxon>Limnoglobus</taxon>
    </lineage>
</organism>
<dbReference type="Gene3D" id="2.60.40.4380">
    <property type="entry name" value="Translational regulator CsrA"/>
    <property type="match status" value="1"/>
</dbReference>
<evidence type="ECO:0000256" key="1">
    <source>
        <dbReference type="ARBA" id="ARBA00022490"/>
    </source>
</evidence>
<protein>
    <recommendedName>
        <fullName evidence="5">Translational regulator CsrA</fullName>
    </recommendedName>
</protein>
<dbReference type="FunFam" id="2.60.40.4380:FF:000002">
    <property type="entry name" value="Translational regulator CsrA"/>
    <property type="match status" value="1"/>
</dbReference>
<dbReference type="HAMAP" id="MF_00167">
    <property type="entry name" value="CsrA"/>
    <property type="match status" value="1"/>
</dbReference>
<keyword evidence="7" id="KW-1185">Reference proteome</keyword>
<comment type="function">
    <text evidence="5">A translational regulator that binds mRNA to regulate translation initiation and/or mRNA stability. Usually binds in the 5'-UTR at or near the Shine-Dalgarno sequence preventing ribosome-binding, thus repressing translation. Its main target seems to be the major flagellin gene, while its function is anatagonized by FliW.</text>
</comment>
<comment type="similarity">
    <text evidence="5">Belongs to the CsrA/RsmA family.</text>
</comment>
<dbReference type="GO" id="GO:0006402">
    <property type="term" value="P:mRNA catabolic process"/>
    <property type="evidence" value="ECO:0007669"/>
    <property type="project" value="InterPro"/>
</dbReference>
<keyword evidence="1 5" id="KW-0963">Cytoplasm</keyword>
<dbReference type="GO" id="GO:0048027">
    <property type="term" value="F:mRNA 5'-UTR binding"/>
    <property type="evidence" value="ECO:0007669"/>
    <property type="project" value="UniProtKB-UniRule"/>
</dbReference>
<name>A0A5C1AD69_9BACT</name>
<keyword evidence="3 5" id="KW-0810">Translation regulation</keyword>
<dbReference type="RefSeq" id="WP_149109850.1">
    <property type="nucleotide sequence ID" value="NZ_CP042425.1"/>
</dbReference>
<dbReference type="NCBIfam" id="TIGR00202">
    <property type="entry name" value="csrA"/>
    <property type="match status" value="1"/>
</dbReference>
<evidence type="ECO:0000256" key="3">
    <source>
        <dbReference type="ARBA" id="ARBA00022845"/>
    </source>
</evidence>
<evidence type="ECO:0000313" key="6">
    <source>
        <dbReference type="EMBL" id="QEL14998.1"/>
    </source>
</evidence>
<dbReference type="AlphaFoldDB" id="A0A5C1AD69"/>
<dbReference type="GO" id="GO:0006109">
    <property type="term" value="P:regulation of carbohydrate metabolic process"/>
    <property type="evidence" value="ECO:0007669"/>
    <property type="project" value="InterPro"/>
</dbReference>
<dbReference type="GO" id="GO:0044781">
    <property type="term" value="P:bacterial-type flagellum organization"/>
    <property type="evidence" value="ECO:0007669"/>
    <property type="project" value="UniProtKB-KW"/>
</dbReference>
<gene>
    <name evidence="5" type="primary">csrA</name>
    <name evidence="6" type="ORF">PX52LOC_01903</name>
</gene>
<dbReference type="Pfam" id="PF02599">
    <property type="entry name" value="CsrA"/>
    <property type="match status" value="1"/>
</dbReference>